<evidence type="ECO:0000256" key="1">
    <source>
        <dbReference type="SAM" id="MobiDB-lite"/>
    </source>
</evidence>
<dbReference type="EMBL" id="CP077107">
    <property type="protein sequence ID" value="QXO94578.1"/>
    <property type="molecule type" value="Genomic_DNA"/>
</dbReference>
<protein>
    <submittedName>
        <fullName evidence="2">Uncharacterized protein</fullName>
    </submittedName>
</protein>
<proteinExistence type="predicted"/>
<evidence type="ECO:0000313" key="2">
    <source>
        <dbReference type="EMBL" id="QXO94578.1"/>
    </source>
</evidence>
<sequence length="282" mass="30948">MIRKFVILICGIVLLTCFFSCAMAELTGERITQALSDKEITVPVVCDQPYVLCDTAYCVPAQDDPSKVLCSCYMVDGPSLGGNNCSVLAPIGMYVNEYGDWMIKAGYPVGQITSTYSFYHAAPIEGNEIDPNNTSPDYSGDIYLKQCMNGDWADCWNKPCSVLPQDIHADINTDRLASEYAVCDCGLVVNSSEWFIGVYGTEQCEDETLCNDYIISGANVKSMDPGIVILKRYLQENPDPNQQYTMGYCEGCVGCDDESSDEPVEETPDEGVNETSDESVPI</sequence>
<reference evidence="2 3" key="1">
    <citation type="submission" date="2021-06" db="EMBL/GenBank/DDBJ databases">
        <title>Complete genome sequence of the secondary alcohol utilizing methanogen Methanospirillum hungatei strain GP1.</title>
        <authorList>
            <person name="Day L.A."/>
            <person name="Costa K.C."/>
        </authorList>
    </citation>
    <scope>NUCLEOTIDE SEQUENCE [LARGE SCALE GENOMIC DNA]</scope>
    <source>
        <strain evidence="2 3">GP1</strain>
    </source>
</reference>
<evidence type="ECO:0000313" key="3">
    <source>
        <dbReference type="Proteomes" id="UP000694228"/>
    </source>
</evidence>
<name>A0A8F5VPB2_METHU</name>
<dbReference type="Proteomes" id="UP000694228">
    <property type="component" value="Chromosome"/>
</dbReference>
<accession>A0A8F5VPB2</accession>
<gene>
    <name evidence="2" type="ORF">KSK55_14890</name>
</gene>
<dbReference type="OrthoDB" id="376920at2157"/>
<feature type="region of interest" description="Disordered" evidence="1">
    <location>
        <begin position="256"/>
        <end position="282"/>
    </location>
</feature>
<dbReference type="AlphaFoldDB" id="A0A8F5VPB2"/>
<organism evidence="2 3">
    <name type="scientific">Methanospirillum hungatei</name>
    <dbReference type="NCBI Taxonomy" id="2203"/>
    <lineage>
        <taxon>Archaea</taxon>
        <taxon>Methanobacteriati</taxon>
        <taxon>Methanobacteriota</taxon>
        <taxon>Stenosarchaea group</taxon>
        <taxon>Methanomicrobia</taxon>
        <taxon>Methanomicrobiales</taxon>
        <taxon>Methanospirillaceae</taxon>
        <taxon>Methanospirillum</taxon>
    </lineage>
</organism>